<dbReference type="InterPro" id="IPR025187">
    <property type="entry name" value="DUF4112"/>
</dbReference>
<evidence type="ECO:0008006" key="6">
    <source>
        <dbReference type="Google" id="ProtNLM"/>
    </source>
</evidence>
<organism evidence="2 4">
    <name type="scientific">Capnocytophaga catalasegens</name>
    <dbReference type="NCBI Taxonomy" id="1004260"/>
    <lineage>
        <taxon>Bacteria</taxon>
        <taxon>Pseudomonadati</taxon>
        <taxon>Bacteroidota</taxon>
        <taxon>Flavobacteriia</taxon>
        <taxon>Flavobacteriales</taxon>
        <taxon>Flavobacteriaceae</taxon>
        <taxon>Capnocytophaga</taxon>
    </lineage>
</organism>
<accession>A0AAV5ARG6</accession>
<dbReference type="Proteomes" id="UP001208692">
    <property type="component" value="Unassembled WGS sequence"/>
</dbReference>
<dbReference type="PANTHER" id="PTHR35519">
    <property type="entry name" value="MEMBRANE PROTEINS"/>
    <property type="match status" value="1"/>
</dbReference>
<comment type="caution">
    <text evidence="2">The sequence shown here is derived from an EMBL/GenBank/DDBJ whole genome shotgun (WGS) entry which is preliminary data.</text>
</comment>
<dbReference type="EMBL" id="BQKA01000003">
    <property type="protein sequence ID" value="GJM49144.1"/>
    <property type="molecule type" value="Genomic_DNA"/>
</dbReference>
<keyword evidence="1" id="KW-1133">Transmembrane helix</keyword>
<evidence type="ECO:0000313" key="4">
    <source>
        <dbReference type="Proteomes" id="UP001207736"/>
    </source>
</evidence>
<evidence type="ECO:0000256" key="1">
    <source>
        <dbReference type="SAM" id="Phobius"/>
    </source>
</evidence>
<feature type="transmembrane region" description="Helical" evidence="1">
    <location>
        <begin position="124"/>
        <end position="148"/>
    </location>
</feature>
<gene>
    <name evidence="2" type="ORF">RCZ15_01200</name>
    <name evidence="3" type="ORF">RCZ16_19880</name>
</gene>
<evidence type="ECO:0000313" key="2">
    <source>
        <dbReference type="EMBL" id="GJM49144.1"/>
    </source>
</evidence>
<evidence type="ECO:0000313" key="5">
    <source>
        <dbReference type="Proteomes" id="UP001208692"/>
    </source>
</evidence>
<dbReference type="AlphaFoldDB" id="A0AAV5ARG6"/>
<sequence length="158" mass="18410">MSQKDRRLQTLAQSKSYWWAKKLKTWLDDYYLDGIVGLIPIIGDILTQLFNFVFVYISIFKIGSVRLTIIILFYSLLDVLIGLIPYIGAIVDFFYKSFEKNLTLIDNFVKQDASTIKKVNTLTFWALIGIFLLLIAIGVLIYWSWWLIDSVYQAVTNF</sequence>
<reference evidence="2 5" key="1">
    <citation type="submission" date="2021-11" db="EMBL/GenBank/DDBJ databases">
        <title>Draft genome sequence of Capnocytophaga sp. strain KC07075 isolated from cat oral cavity.</title>
        <authorList>
            <person name="Suzuki M."/>
            <person name="Imaoka K."/>
            <person name="Kimura M."/>
            <person name="Morikawa S."/>
            <person name="Maeda K."/>
        </authorList>
    </citation>
    <scope>NUCLEOTIDE SEQUENCE</scope>
    <source>
        <strain evidence="2">KC07075</strain>
        <strain evidence="3 5">KC07079</strain>
    </source>
</reference>
<keyword evidence="1" id="KW-0472">Membrane</keyword>
<dbReference type="Pfam" id="PF13430">
    <property type="entry name" value="DUF4112"/>
    <property type="match status" value="1"/>
</dbReference>
<dbReference type="PANTHER" id="PTHR35519:SF2">
    <property type="entry name" value="PH DOMAIN PROTEIN"/>
    <property type="match status" value="1"/>
</dbReference>
<evidence type="ECO:0000313" key="3">
    <source>
        <dbReference type="EMBL" id="GJM53672.1"/>
    </source>
</evidence>
<feature type="transmembrane region" description="Helical" evidence="1">
    <location>
        <begin position="69"/>
        <end position="95"/>
    </location>
</feature>
<name>A0AAV5ARG6_9FLAO</name>
<keyword evidence="1" id="KW-0812">Transmembrane</keyword>
<feature type="transmembrane region" description="Helical" evidence="1">
    <location>
        <begin position="30"/>
        <end position="57"/>
    </location>
</feature>
<keyword evidence="5" id="KW-1185">Reference proteome</keyword>
<dbReference type="EMBL" id="BQKB01000045">
    <property type="protein sequence ID" value="GJM53672.1"/>
    <property type="molecule type" value="Genomic_DNA"/>
</dbReference>
<proteinExistence type="predicted"/>
<dbReference type="Proteomes" id="UP001207736">
    <property type="component" value="Unassembled WGS sequence"/>
</dbReference>
<protein>
    <recommendedName>
        <fullName evidence="6">DUF4112 domain-containing protein</fullName>
    </recommendedName>
</protein>
<dbReference type="RefSeq" id="WP_264847458.1">
    <property type="nucleotide sequence ID" value="NZ_BPMA01000057.1"/>
</dbReference>